<accession>A0AAD4Q626</accession>
<gene>
    <name evidence="12" type="ORF">BGW36DRAFT_366479</name>
</gene>
<dbReference type="GO" id="GO:0005886">
    <property type="term" value="C:plasma membrane"/>
    <property type="evidence" value="ECO:0007669"/>
    <property type="project" value="TreeGrafter"/>
</dbReference>
<organism evidence="12 13">
    <name type="scientific">Talaromyces proteolyticus</name>
    <dbReference type="NCBI Taxonomy" id="1131652"/>
    <lineage>
        <taxon>Eukaryota</taxon>
        <taxon>Fungi</taxon>
        <taxon>Dikarya</taxon>
        <taxon>Ascomycota</taxon>
        <taxon>Pezizomycotina</taxon>
        <taxon>Eurotiomycetes</taxon>
        <taxon>Eurotiomycetidae</taxon>
        <taxon>Eurotiales</taxon>
        <taxon>Trichocomaceae</taxon>
        <taxon>Talaromyces</taxon>
        <taxon>Talaromyces sect. Bacilispori</taxon>
    </lineage>
</organism>
<evidence type="ECO:0000313" key="13">
    <source>
        <dbReference type="Proteomes" id="UP001201262"/>
    </source>
</evidence>
<comment type="caution">
    <text evidence="12">The sequence shown here is derived from an EMBL/GenBank/DDBJ whole genome shotgun (WGS) entry which is preliminary data.</text>
</comment>
<evidence type="ECO:0000256" key="1">
    <source>
        <dbReference type="ARBA" id="ARBA00004128"/>
    </source>
</evidence>
<dbReference type="Gene3D" id="1.20.1250.20">
    <property type="entry name" value="MFS general substrate transporter like domains"/>
    <property type="match status" value="1"/>
</dbReference>
<dbReference type="SUPFAM" id="SSF103473">
    <property type="entry name" value="MFS general substrate transporter"/>
    <property type="match status" value="2"/>
</dbReference>
<feature type="transmembrane region" description="Helical" evidence="10">
    <location>
        <begin position="139"/>
        <end position="158"/>
    </location>
</feature>
<feature type="transmembrane region" description="Helical" evidence="10">
    <location>
        <begin position="259"/>
        <end position="282"/>
    </location>
</feature>
<comment type="function">
    <text evidence="6">Efflux pump; part of the gene cluster that mediates the biosynthesis of dothistromin (DOTH), a polyketide toxin very similar in structure to the aflatoxin precursor, versicolorin B. One function of dotC may be to transport early-stage dothistromin biosynthetic intermediates from the cytoplasm into vacuoles, thereby affecting the rate of dothistromin production.</text>
</comment>
<keyword evidence="5 10" id="KW-0472">Membrane</keyword>
<dbReference type="CDD" id="cd17502">
    <property type="entry name" value="MFS_Azr1_MDR_like"/>
    <property type="match status" value="1"/>
</dbReference>
<dbReference type="Proteomes" id="UP001201262">
    <property type="component" value="Unassembled WGS sequence"/>
</dbReference>
<feature type="region of interest" description="Disordered" evidence="9">
    <location>
        <begin position="1"/>
        <end position="65"/>
    </location>
</feature>
<dbReference type="PANTHER" id="PTHR23501">
    <property type="entry name" value="MAJOR FACILITATOR SUPERFAMILY"/>
    <property type="match status" value="1"/>
</dbReference>
<dbReference type="RefSeq" id="XP_046077558.1">
    <property type="nucleotide sequence ID" value="XM_046214755.1"/>
</dbReference>
<dbReference type="PANTHER" id="PTHR23501:SF102">
    <property type="entry name" value="DRUG TRANSPORTER, PUTATIVE (AFU_ORTHOLOGUE AFUA_3G08530)-RELATED"/>
    <property type="match status" value="1"/>
</dbReference>
<feature type="transmembrane region" description="Helical" evidence="10">
    <location>
        <begin position="164"/>
        <end position="185"/>
    </location>
</feature>
<dbReference type="GO" id="GO:0022857">
    <property type="term" value="F:transmembrane transporter activity"/>
    <property type="evidence" value="ECO:0007669"/>
    <property type="project" value="InterPro"/>
</dbReference>
<feature type="transmembrane region" description="Helical" evidence="10">
    <location>
        <begin position="334"/>
        <end position="353"/>
    </location>
</feature>
<keyword evidence="4 10" id="KW-1133">Transmembrane helix</keyword>
<feature type="compositionally biased region" description="Polar residues" evidence="9">
    <location>
        <begin position="47"/>
        <end position="61"/>
    </location>
</feature>
<dbReference type="FunFam" id="1.20.1250.20:FF:000196">
    <property type="entry name" value="MFS toxin efflux pump (AflT)"/>
    <property type="match status" value="1"/>
</dbReference>
<comment type="subcellular location">
    <subcellularLocation>
        <location evidence="1">Vacuole membrane</location>
        <topology evidence="1">Multi-pass membrane protein</topology>
    </subcellularLocation>
</comment>
<reference evidence="12" key="1">
    <citation type="submission" date="2021-12" db="EMBL/GenBank/DDBJ databases">
        <title>Convergent genome expansion in fungi linked to evolution of root-endophyte symbiosis.</title>
        <authorList>
            <consortium name="DOE Joint Genome Institute"/>
            <person name="Ke Y.-H."/>
            <person name="Bonito G."/>
            <person name="Liao H.-L."/>
            <person name="Looney B."/>
            <person name="Rojas-Flechas A."/>
            <person name="Nash J."/>
            <person name="Hameed K."/>
            <person name="Schadt C."/>
            <person name="Martin F."/>
            <person name="Crous P.W."/>
            <person name="Miettinen O."/>
            <person name="Magnuson J.K."/>
            <person name="Labbe J."/>
            <person name="Jacobson D."/>
            <person name="Doktycz M.J."/>
            <person name="Veneault-Fourrey C."/>
            <person name="Kuo A."/>
            <person name="Mondo S."/>
            <person name="Calhoun S."/>
            <person name="Riley R."/>
            <person name="Ohm R."/>
            <person name="LaButti K."/>
            <person name="Andreopoulos B."/>
            <person name="Pangilinan J."/>
            <person name="Nolan M."/>
            <person name="Tritt A."/>
            <person name="Clum A."/>
            <person name="Lipzen A."/>
            <person name="Daum C."/>
            <person name="Barry K."/>
            <person name="Grigoriev I.V."/>
            <person name="Vilgalys R."/>
        </authorList>
    </citation>
    <scope>NUCLEOTIDE SEQUENCE</scope>
    <source>
        <strain evidence="12">PMI_201</strain>
    </source>
</reference>
<evidence type="ECO:0000256" key="10">
    <source>
        <dbReference type="SAM" id="Phobius"/>
    </source>
</evidence>
<dbReference type="FunFam" id="1.20.1720.10:FF:000014">
    <property type="entry name" value="MFS drug transporter, putative"/>
    <property type="match status" value="1"/>
</dbReference>
<dbReference type="InterPro" id="IPR020846">
    <property type="entry name" value="MFS_dom"/>
</dbReference>
<evidence type="ECO:0000256" key="6">
    <source>
        <dbReference type="ARBA" id="ARBA00057269"/>
    </source>
</evidence>
<name>A0AAD4Q626_9EURO</name>
<feature type="compositionally biased region" description="Polar residues" evidence="9">
    <location>
        <begin position="1"/>
        <end position="39"/>
    </location>
</feature>
<feature type="domain" description="Major facilitator superfamily (MFS) profile" evidence="11">
    <location>
        <begin position="74"/>
        <end position="564"/>
    </location>
</feature>
<feature type="transmembrane region" description="Helical" evidence="10">
    <location>
        <begin position="197"/>
        <end position="218"/>
    </location>
</feature>
<evidence type="ECO:0000256" key="7">
    <source>
        <dbReference type="ARBA" id="ARBA00069956"/>
    </source>
</evidence>
<sequence>MPATTEFTAQSVNSSSPTPNTQRQDSIQGAFVDNTQHTISHPEIANGDQTSTNEPTESDSLPKNGRTKLETTLIMGALSVSLFLSALDTTIITTAVPTIVTHFNSSIGYIWVGSAYLLGNAAVVPVWGKISDIFGRKQTLLVTVSVFLFGSLLCAISQSMTMLITARAIQGVGGGGTILLPNICVSDLFPLHKRGMYFGMLGMVWAMASALGPVIGGIFTSRVSWRWCFYINLPFGGVALATLTFFLKLHNPRTPIRQGLAAIDWIGNLLVVGGTLMILIGLQFGGIQYAWKSATIICLLVFGAITIAIFCFYESKFAKYPVIPPRIFYYRNSISAYSLSVMHAMAFLGGTYWLPMYFQSVLGADSLMSGVYLLPYVISSSLASIGAGVLIKKTGNFRLPIVIGLFVMTIGLGLLTYLDVEPHWDRIILFQIIAGIGSAPNFQAPLIAIQTNIEPRDIGVATSSFSFARQIGTSISVTIGGVVFNNVMASQRDHLASVLGQQLAEEFSGQEASASIQKINDLPMDQIQTVRTAYWNALQKMFILYACVSFTGLAISLWIKQTTLAKEHTEHKTGLQSLKMEDRQRNKKPDEERLAQVKSANGNK</sequence>
<dbReference type="Gene3D" id="1.20.1720.10">
    <property type="entry name" value="Multidrug resistance protein D"/>
    <property type="match status" value="1"/>
</dbReference>
<evidence type="ECO:0000256" key="5">
    <source>
        <dbReference type="ARBA" id="ARBA00023136"/>
    </source>
</evidence>
<evidence type="ECO:0000313" key="12">
    <source>
        <dbReference type="EMBL" id="KAH8704937.1"/>
    </source>
</evidence>
<evidence type="ECO:0000259" key="11">
    <source>
        <dbReference type="PROSITE" id="PS50850"/>
    </source>
</evidence>
<dbReference type="InterPro" id="IPR011701">
    <property type="entry name" value="MFS"/>
</dbReference>
<feature type="region of interest" description="Disordered" evidence="9">
    <location>
        <begin position="570"/>
        <end position="604"/>
    </location>
</feature>
<comment type="similarity">
    <text evidence="2">Belongs to the major facilitator superfamily. TCR/Tet family.</text>
</comment>
<evidence type="ECO:0000256" key="9">
    <source>
        <dbReference type="SAM" id="MobiDB-lite"/>
    </source>
</evidence>
<evidence type="ECO:0000256" key="2">
    <source>
        <dbReference type="ARBA" id="ARBA00007520"/>
    </source>
</evidence>
<feature type="transmembrane region" description="Helical" evidence="10">
    <location>
        <begin position="542"/>
        <end position="559"/>
    </location>
</feature>
<dbReference type="GO" id="GO:0005774">
    <property type="term" value="C:vacuolar membrane"/>
    <property type="evidence" value="ECO:0007669"/>
    <property type="project" value="UniProtKB-SubCell"/>
</dbReference>
<keyword evidence="13" id="KW-1185">Reference proteome</keyword>
<dbReference type="Pfam" id="PF07690">
    <property type="entry name" value="MFS_1"/>
    <property type="match status" value="1"/>
</dbReference>
<feature type="compositionally biased region" description="Basic and acidic residues" evidence="9">
    <location>
        <begin position="570"/>
        <end position="595"/>
    </location>
</feature>
<dbReference type="GeneID" id="70245042"/>
<dbReference type="AlphaFoldDB" id="A0AAD4Q626"/>
<evidence type="ECO:0000256" key="4">
    <source>
        <dbReference type="ARBA" id="ARBA00022989"/>
    </source>
</evidence>
<evidence type="ECO:0000256" key="3">
    <source>
        <dbReference type="ARBA" id="ARBA00022692"/>
    </source>
</evidence>
<dbReference type="PRINTS" id="PR01036">
    <property type="entry name" value="TCRTETB"/>
</dbReference>
<dbReference type="InterPro" id="IPR036259">
    <property type="entry name" value="MFS_trans_sf"/>
</dbReference>
<dbReference type="PROSITE" id="PS50850">
    <property type="entry name" value="MFS"/>
    <property type="match status" value="1"/>
</dbReference>
<keyword evidence="3 10" id="KW-0812">Transmembrane</keyword>
<feature type="transmembrane region" description="Helical" evidence="10">
    <location>
        <begin position="373"/>
        <end position="391"/>
    </location>
</feature>
<feature type="transmembrane region" description="Helical" evidence="10">
    <location>
        <begin position="73"/>
        <end position="96"/>
    </location>
</feature>
<dbReference type="EMBL" id="JAJTJA010000001">
    <property type="protein sequence ID" value="KAH8704937.1"/>
    <property type="molecule type" value="Genomic_DNA"/>
</dbReference>
<feature type="transmembrane region" description="Helical" evidence="10">
    <location>
        <begin position="398"/>
        <end position="418"/>
    </location>
</feature>
<feature type="transmembrane region" description="Helical" evidence="10">
    <location>
        <begin position="108"/>
        <end position="127"/>
    </location>
</feature>
<proteinExistence type="inferred from homology"/>
<protein>
    <recommendedName>
        <fullName evidence="7">Efflux pump dotC</fullName>
    </recommendedName>
    <alternativeName>
        <fullName evidence="8">Dothistromin biosynthesis protein C</fullName>
    </alternativeName>
</protein>
<evidence type="ECO:0000256" key="8">
    <source>
        <dbReference type="ARBA" id="ARBA00083178"/>
    </source>
</evidence>
<feature type="transmembrane region" description="Helical" evidence="10">
    <location>
        <begin position="294"/>
        <end position="313"/>
    </location>
</feature>
<feature type="transmembrane region" description="Helical" evidence="10">
    <location>
        <begin position="224"/>
        <end position="247"/>
    </location>
</feature>